<proteinExistence type="predicted"/>
<organism evidence="1 2">
    <name type="scientific">Pleurodeles waltl</name>
    <name type="common">Iberian ribbed newt</name>
    <dbReference type="NCBI Taxonomy" id="8319"/>
    <lineage>
        <taxon>Eukaryota</taxon>
        <taxon>Metazoa</taxon>
        <taxon>Chordata</taxon>
        <taxon>Craniata</taxon>
        <taxon>Vertebrata</taxon>
        <taxon>Euteleostomi</taxon>
        <taxon>Amphibia</taxon>
        <taxon>Batrachia</taxon>
        <taxon>Caudata</taxon>
        <taxon>Salamandroidea</taxon>
        <taxon>Salamandridae</taxon>
        <taxon>Pleurodelinae</taxon>
        <taxon>Pleurodeles</taxon>
    </lineage>
</organism>
<dbReference type="EMBL" id="JANPWB010000002">
    <property type="protein sequence ID" value="KAJ1204947.1"/>
    <property type="molecule type" value="Genomic_DNA"/>
</dbReference>
<sequence>MRSDHKLLHCFSGEIAALEERSNLRNTGCRNIASAVGFGTLNTAYDYILETARGDEILKLWYSSGPDVTVPQRMEESENNGQKDKSETIARAMVHSYLVWLTLEGISQEKGAPSFTSTPRWQCLLLFEHLTRNILLL</sequence>
<gene>
    <name evidence="1" type="ORF">NDU88_000382</name>
</gene>
<name>A0AAV7VXD3_PLEWA</name>
<dbReference type="AlphaFoldDB" id="A0AAV7VXD3"/>
<evidence type="ECO:0000313" key="1">
    <source>
        <dbReference type="EMBL" id="KAJ1204947.1"/>
    </source>
</evidence>
<reference evidence="1" key="1">
    <citation type="journal article" date="2022" name="bioRxiv">
        <title>Sequencing and chromosome-scale assembly of the giantPleurodeles waltlgenome.</title>
        <authorList>
            <person name="Brown T."/>
            <person name="Elewa A."/>
            <person name="Iarovenko S."/>
            <person name="Subramanian E."/>
            <person name="Araus A.J."/>
            <person name="Petzold A."/>
            <person name="Susuki M."/>
            <person name="Suzuki K.-i.T."/>
            <person name="Hayashi T."/>
            <person name="Toyoda A."/>
            <person name="Oliveira C."/>
            <person name="Osipova E."/>
            <person name="Leigh N.D."/>
            <person name="Simon A."/>
            <person name="Yun M.H."/>
        </authorList>
    </citation>
    <scope>NUCLEOTIDE SEQUENCE</scope>
    <source>
        <strain evidence="1">20211129_DDA</strain>
        <tissue evidence="1">Liver</tissue>
    </source>
</reference>
<dbReference type="Proteomes" id="UP001066276">
    <property type="component" value="Chromosome 1_2"/>
</dbReference>
<accession>A0AAV7VXD3</accession>
<comment type="caution">
    <text evidence="1">The sequence shown here is derived from an EMBL/GenBank/DDBJ whole genome shotgun (WGS) entry which is preliminary data.</text>
</comment>
<protein>
    <submittedName>
        <fullName evidence="1">Uncharacterized protein</fullName>
    </submittedName>
</protein>
<evidence type="ECO:0000313" key="2">
    <source>
        <dbReference type="Proteomes" id="UP001066276"/>
    </source>
</evidence>
<keyword evidence="2" id="KW-1185">Reference proteome</keyword>